<dbReference type="PIRSF" id="PIRSF003113">
    <property type="entry name" value="BolA"/>
    <property type="match status" value="1"/>
</dbReference>
<evidence type="ECO:0000313" key="2">
    <source>
        <dbReference type="EMBL" id="CAD9031116.1"/>
    </source>
</evidence>
<dbReference type="InterPro" id="IPR002634">
    <property type="entry name" value="BolA"/>
</dbReference>
<dbReference type="InterPro" id="IPR036065">
    <property type="entry name" value="BolA-like_sf"/>
</dbReference>
<dbReference type="GO" id="GO:0051537">
    <property type="term" value="F:2 iron, 2 sulfur cluster binding"/>
    <property type="evidence" value="ECO:0007669"/>
    <property type="project" value="InterPro"/>
</dbReference>
<accession>A0A7S1NNM6</accession>
<dbReference type="EMBL" id="HBGA01113440">
    <property type="protein sequence ID" value="CAD9031116.1"/>
    <property type="molecule type" value="Transcribed_RNA"/>
</dbReference>
<gene>
    <name evidence="2" type="ORF">EGYM00392_LOCUS42258</name>
</gene>
<evidence type="ECO:0000256" key="1">
    <source>
        <dbReference type="RuleBase" id="RU003860"/>
    </source>
</evidence>
<dbReference type="GO" id="GO:0006879">
    <property type="term" value="P:intracellular iron ion homeostasis"/>
    <property type="evidence" value="ECO:0007669"/>
    <property type="project" value="InterPro"/>
</dbReference>
<dbReference type="PANTHER" id="PTHR12735:SF27">
    <property type="entry name" value="BOLA-LIKE PROTEIN 2"/>
    <property type="match status" value="1"/>
</dbReference>
<dbReference type="GO" id="GO:0005829">
    <property type="term" value="C:cytosol"/>
    <property type="evidence" value="ECO:0007669"/>
    <property type="project" value="TreeGrafter"/>
</dbReference>
<name>A0A7S1NNM6_9EUGL</name>
<dbReference type="InterPro" id="IPR045115">
    <property type="entry name" value="BOL2"/>
</dbReference>
<proteinExistence type="inferred from homology"/>
<dbReference type="GO" id="GO:0005634">
    <property type="term" value="C:nucleus"/>
    <property type="evidence" value="ECO:0007669"/>
    <property type="project" value="TreeGrafter"/>
</dbReference>
<organism evidence="2">
    <name type="scientific">Eutreptiella gymnastica</name>
    <dbReference type="NCBI Taxonomy" id="73025"/>
    <lineage>
        <taxon>Eukaryota</taxon>
        <taxon>Discoba</taxon>
        <taxon>Euglenozoa</taxon>
        <taxon>Euglenida</taxon>
        <taxon>Spirocuta</taxon>
        <taxon>Euglenophyceae</taxon>
        <taxon>Eutreptiales</taxon>
        <taxon>Eutreptiaceae</taxon>
        <taxon>Eutreptiella</taxon>
    </lineage>
</organism>
<dbReference type="GO" id="GO:0051604">
    <property type="term" value="P:protein maturation"/>
    <property type="evidence" value="ECO:0007669"/>
    <property type="project" value="InterPro"/>
</dbReference>
<sequence length="100" mass="11128">MATTAELIDRMGDENTFKVMFQEKLEAKHVEVANQSGACTGMKLDVLVVSDLFEGKKVIDRQRMVNAVVADQLADGTIHALTIKTKTVEQWEKMQAEKSS</sequence>
<dbReference type="PANTHER" id="PTHR12735">
    <property type="entry name" value="BOLA-LIKE PROTEIN-RELATED"/>
    <property type="match status" value="1"/>
</dbReference>
<reference evidence="2" key="1">
    <citation type="submission" date="2021-01" db="EMBL/GenBank/DDBJ databases">
        <authorList>
            <person name="Corre E."/>
            <person name="Pelletier E."/>
            <person name="Niang G."/>
            <person name="Scheremetjew M."/>
            <person name="Finn R."/>
            <person name="Kale V."/>
            <person name="Holt S."/>
            <person name="Cochrane G."/>
            <person name="Meng A."/>
            <person name="Brown T."/>
            <person name="Cohen L."/>
        </authorList>
    </citation>
    <scope>NUCLEOTIDE SEQUENCE</scope>
    <source>
        <strain evidence="2">NIES-381</strain>
    </source>
</reference>
<protein>
    <recommendedName>
        <fullName evidence="3">BolA-like protein</fullName>
    </recommendedName>
</protein>
<evidence type="ECO:0008006" key="3">
    <source>
        <dbReference type="Google" id="ProtNLM"/>
    </source>
</evidence>
<dbReference type="Gene3D" id="3.10.20.90">
    <property type="entry name" value="Phosphatidylinositol 3-kinase Catalytic Subunit, Chain A, domain 1"/>
    <property type="match status" value="1"/>
</dbReference>
<dbReference type="Pfam" id="PF01722">
    <property type="entry name" value="BolA"/>
    <property type="match status" value="1"/>
</dbReference>
<comment type="similarity">
    <text evidence="1">Belongs to the BolA/IbaG family.</text>
</comment>
<dbReference type="AlphaFoldDB" id="A0A7S1NNM6"/>
<dbReference type="SUPFAM" id="SSF82657">
    <property type="entry name" value="BolA-like"/>
    <property type="match status" value="1"/>
</dbReference>